<organism evidence="1">
    <name type="scientific">marine sediment metagenome</name>
    <dbReference type="NCBI Taxonomy" id="412755"/>
    <lineage>
        <taxon>unclassified sequences</taxon>
        <taxon>metagenomes</taxon>
        <taxon>ecological metagenomes</taxon>
    </lineage>
</organism>
<proteinExistence type="predicted"/>
<dbReference type="AlphaFoldDB" id="X1JN69"/>
<accession>X1JN69</accession>
<evidence type="ECO:0000313" key="1">
    <source>
        <dbReference type="EMBL" id="GAH95487.1"/>
    </source>
</evidence>
<reference evidence="1" key="1">
    <citation type="journal article" date="2014" name="Front. Microbiol.">
        <title>High frequency of phylogenetically diverse reductive dehalogenase-homologous genes in deep subseafloor sedimentary metagenomes.</title>
        <authorList>
            <person name="Kawai M."/>
            <person name="Futagami T."/>
            <person name="Toyoda A."/>
            <person name="Takaki Y."/>
            <person name="Nishi S."/>
            <person name="Hori S."/>
            <person name="Arai W."/>
            <person name="Tsubouchi T."/>
            <person name="Morono Y."/>
            <person name="Uchiyama I."/>
            <person name="Ito T."/>
            <person name="Fujiyama A."/>
            <person name="Inagaki F."/>
            <person name="Takami H."/>
        </authorList>
    </citation>
    <scope>NUCLEOTIDE SEQUENCE</scope>
    <source>
        <strain evidence="1">Expedition CK06-06</strain>
    </source>
</reference>
<sequence length="30" mass="3325">KGTMAWKNMYCPIVLNGAWGINIFAVPTDL</sequence>
<name>X1JN69_9ZZZZ</name>
<dbReference type="EMBL" id="BARU01049691">
    <property type="protein sequence ID" value="GAH95487.1"/>
    <property type="molecule type" value="Genomic_DNA"/>
</dbReference>
<comment type="caution">
    <text evidence="1">The sequence shown here is derived from an EMBL/GenBank/DDBJ whole genome shotgun (WGS) entry which is preliminary data.</text>
</comment>
<protein>
    <submittedName>
        <fullName evidence="1">Uncharacterized protein</fullName>
    </submittedName>
</protein>
<gene>
    <name evidence="1" type="ORF">S03H2_72969</name>
</gene>
<feature type="non-terminal residue" evidence="1">
    <location>
        <position position="1"/>
    </location>
</feature>